<feature type="compositionally biased region" description="Basic and acidic residues" evidence="1">
    <location>
        <begin position="1"/>
        <end position="14"/>
    </location>
</feature>
<dbReference type="EMBL" id="CBUH010000169">
    <property type="protein sequence ID" value="CDI43290.1"/>
    <property type="molecule type" value="Genomic_DNA"/>
</dbReference>
<dbReference type="AlphaFoldDB" id="U4QNG8"/>
<dbReference type="PROSITE" id="PS51782">
    <property type="entry name" value="LYSM"/>
    <property type="match status" value="1"/>
</dbReference>
<dbReference type="Pfam" id="PF01476">
    <property type="entry name" value="LysM"/>
    <property type="match status" value="1"/>
</dbReference>
<dbReference type="InterPro" id="IPR018392">
    <property type="entry name" value="LysM"/>
</dbReference>
<feature type="compositionally biased region" description="Basic and acidic residues" evidence="1">
    <location>
        <begin position="45"/>
        <end position="58"/>
    </location>
</feature>
<dbReference type="Gene3D" id="3.10.350.10">
    <property type="entry name" value="LysM domain"/>
    <property type="match status" value="1"/>
</dbReference>
<sequence length="123" mass="13445">MTEDVKPMANEETKATVNVPSNPKTPSEVNAPIQPTAVTTPQPAKEVKPVAPEAKDPTGEFDYSTCKTYTVKEGQTLLDVANEVLIAYQQLRYFNHLNKSNPQVHAGQVIYIPNDVVVVPLGK</sequence>
<dbReference type="EMBL" id="CBUH010000169">
    <property type="protein sequence ID" value="CDI43372.1"/>
    <property type="molecule type" value="Genomic_DNA"/>
</dbReference>
<accession>U4QNG8</accession>
<name>U4QNG8_LACHE</name>
<reference evidence="3 5" key="1">
    <citation type="submission" date="2013-09" db="EMBL/GenBank/DDBJ databases">
        <title>Draft Genome Sequence of five Lactobacillus helveticus strains CIRM-BIA 101T, 103, 104, 951 and 953 isolated from milk product.</title>
        <authorList>
            <person name="Valence F."/>
            <person name="Chuat V."/>
            <person name="Ma L."/>
            <person name="Creno S."/>
            <person name="Falentin H."/>
            <person name="Lortal S."/>
            <person name="Bizet C."/>
            <person name="Clermont D."/>
            <person name="Loux V."/>
            <person name="Bouchier C."/>
            <person name="Cousin S."/>
        </authorList>
    </citation>
    <scope>NUCLEOTIDE SEQUENCE [LARGE SCALE GENOMIC DNA]</scope>
    <source>
        <strain evidence="3 5">CIRM-BIA 953</strain>
    </source>
</reference>
<organism evidence="3 5">
    <name type="scientific">Lactobacillus helveticus CIRM-BIA 953</name>
    <dbReference type="NCBI Taxonomy" id="1226335"/>
    <lineage>
        <taxon>Bacteria</taxon>
        <taxon>Bacillati</taxon>
        <taxon>Bacillota</taxon>
        <taxon>Bacilli</taxon>
        <taxon>Lactobacillales</taxon>
        <taxon>Lactobacillaceae</taxon>
        <taxon>Lactobacillus</taxon>
    </lineage>
</organism>
<protein>
    <submittedName>
        <fullName evidence="3">LysM domain protein</fullName>
    </submittedName>
</protein>
<gene>
    <name evidence="3" type="ORF">LHCIRMBIA953_02561</name>
    <name evidence="4" type="ORF">LHCIRMBIA953_02645</name>
</gene>
<dbReference type="Proteomes" id="UP000017243">
    <property type="component" value="Unassembled WGS sequence"/>
</dbReference>
<dbReference type="SMART" id="SM00257">
    <property type="entry name" value="LysM"/>
    <property type="match status" value="1"/>
</dbReference>
<comment type="caution">
    <text evidence="3">The sequence shown here is derived from an EMBL/GenBank/DDBJ whole genome shotgun (WGS) entry which is preliminary data.</text>
</comment>
<proteinExistence type="predicted"/>
<feature type="domain" description="LysM" evidence="2">
    <location>
        <begin position="67"/>
        <end position="112"/>
    </location>
</feature>
<evidence type="ECO:0000259" key="2">
    <source>
        <dbReference type="PROSITE" id="PS51782"/>
    </source>
</evidence>
<dbReference type="SUPFAM" id="SSF54106">
    <property type="entry name" value="LysM domain"/>
    <property type="match status" value="1"/>
</dbReference>
<evidence type="ECO:0000313" key="3">
    <source>
        <dbReference type="EMBL" id="CDI43290.1"/>
    </source>
</evidence>
<feature type="compositionally biased region" description="Polar residues" evidence="1">
    <location>
        <begin position="15"/>
        <end position="28"/>
    </location>
</feature>
<feature type="region of interest" description="Disordered" evidence="1">
    <location>
        <begin position="1"/>
        <end position="62"/>
    </location>
</feature>
<evidence type="ECO:0000313" key="5">
    <source>
        <dbReference type="Proteomes" id="UP000017243"/>
    </source>
</evidence>
<evidence type="ECO:0000313" key="4">
    <source>
        <dbReference type="EMBL" id="CDI43372.1"/>
    </source>
</evidence>
<dbReference type="RefSeq" id="WP_023061945.1">
    <property type="nucleotide sequence ID" value="NZ_CBUH010000169.1"/>
</dbReference>
<dbReference type="InterPro" id="IPR036779">
    <property type="entry name" value="LysM_dom_sf"/>
</dbReference>
<evidence type="ECO:0000256" key="1">
    <source>
        <dbReference type="SAM" id="MobiDB-lite"/>
    </source>
</evidence>